<comment type="caution">
    <text evidence="5">The sequence shown here is derived from an EMBL/GenBank/DDBJ whole genome shotgun (WGS) entry which is preliminary data.</text>
</comment>
<dbReference type="PANTHER" id="PTHR10039">
    <property type="entry name" value="AMELOGENIN"/>
    <property type="match status" value="1"/>
</dbReference>
<keyword evidence="1" id="KW-0677">Repeat</keyword>
<evidence type="ECO:0000313" key="6">
    <source>
        <dbReference type="Proteomes" id="UP001160390"/>
    </source>
</evidence>
<dbReference type="SUPFAM" id="SSF52151">
    <property type="entry name" value="FabD/lysophospholipase-like"/>
    <property type="match status" value="1"/>
</dbReference>
<dbReference type="PROSITE" id="PS51635">
    <property type="entry name" value="PNPLA"/>
    <property type="match status" value="1"/>
</dbReference>
<proteinExistence type="predicted"/>
<feature type="domain" description="PNPLA" evidence="4">
    <location>
        <begin position="1"/>
        <end position="123"/>
    </location>
</feature>
<gene>
    <name evidence="5" type="ORF">CCHLO57077_00008880</name>
</gene>
<dbReference type="InterPro" id="IPR056884">
    <property type="entry name" value="NPHP3-like_N"/>
</dbReference>
<name>A0AA35MJ85_9HYPO</name>
<evidence type="ECO:0000259" key="4">
    <source>
        <dbReference type="PROSITE" id="PS51635"/>
    </source>
</evidence>
<dbReference type="Proteomes" id="UP001160390">
    <property type="component" value="Unassembled WGS sequence"/>
</dbReference>
<evidence type="ECO:0000256" key="3">
    <source>
        <dbReference type="PROSITE-ProRule" id="PRU01161"/>
    </source>
</evidence>
<dbReference type="InterPro" id="IPR016035">
    <property type="entry name" value="Acyl_Trfase/lysoPLipase"/>
</dbReference>
<dbReference type="AlphaFoldDB" id="A0AA35MJ85"/>
<keyword evidence="2" id="KW-0443">Lipid metabolism</keyword>
<dbReference type="Gene3D" id="3.40.1090.10">
    <property type="entry name" value="Cytosolic phospholipase A2 catalytic domain"/>
    <property type="match status" value="1"/>
</dbReference>
<accession>A0AA35MJ85</accession>
<feature type="short sequence motif" description="DGA/G" evidence="3">
    <location>
        <begin position="110"/>
        <end position="112"/>
    </location>
</feature>
<dbReference type="Pfam" id="PF24883">
    <property type="entry name" value="NPHP3_N"/>
    <property type="match status" value="1"/>
</dbReference>
<protein>
    <recommendedName>
        <fullName evidence="4">PNPLA domain-containing protein</fullName>
    </recommendedName>
</protein>
<sequence length="352" mass="39532">MNHLGRGKDFLRANGKYDSEGLADAFKSEARDLKGDSDAAILSSQNGCKIFVCAQAKSLNTTRRIRSYKNPTAVDNISTRECKIWEAARATSAASGFFDPIEIGNETFVDGATGCNKPVEEVWREANSIWSDLRQRIQCVVSIGTGQHEPRPFGGDPRQINLGPGVDFDQTLQETKDVFIVIDGLDEATQKLQGPVLKSLINITKNGDNLIHILVSSRPEAHIENPIFSDGSTKVTNLPIDVYRVNNDIRMHLKATMLQSSFRHWSDKLKTDVTNHITTNANGEFRWAALQLEALSNEEREKDTRRVLKSLPKDLEETYERMLQNIEQQQKTDEALTNLRWLAYSARPLTIC</sequence>
<comment type="caution">
    <text evidence="3">Lacks conserved residue(s) required for the propagation of feature annotation.</text>
</comment>
<evidence type="ECO:0000313" key="5">
    <source>
        <dbReference type="EMBL" id="CAI6097686.1"/>
    </source>
</evidence>
<dbReference type="Pfam" id="PF01734">
    <property type="entry name" value="Patatin"/>
    <property type="match status" value="1"/>
</dbReference>
<reference evidence="5" key="1">
    <citation type="submission" date="2023-01" db="EMBL/GenBank/DDBJ databases">
        <authorList>
            <person name="Piombo E."/>
        </authorList>
    </citation>
    <scope>NUCLEOTIDE SEQUENCE</scope>
</reference>
<keyword evidence="6" id="KW-1185">Reference proteome</keyword>
<dbReference type="GO" id="GO:0046486">
    <property type="term" value="P:glycerolipid metabolic process"/>
    <property type="evidence" value="ECO:0007669"/>
    <property type="project" value="UniProtKB-ARBA"/>
</dbReference>
<organism evidence="5 6">
    <name type="scientific">Clonostachys chloroleuca</name>
    <dbReference type="NCBI Taxonomy" id="1926264"/>
    <lineage>
        <taxon>Eukaryota</taxon>
        <taxon>Fungi</taxon>
        <taxon>Dikarya</taxon>
        <taxon>Ascomycota</taxon>
        <taxon>Pezizomycotina</taxon>
        <taxon>Sordariomycetes</taxon>
        <taxon>Hypocreomycetidae</taxon>
        <taxon>Hypocreales</taxon>
        <taxon>Bionectriaceae</taxon>
        <taxon>Clonostachys</taxon>
    </lineage>
</organism>
<evidence type="ECO:0000256" key="1">
    <source>
        <dbReference type="ARBA" id="ARBA00022737"/>
    </source>
</evidence>
<dbReference type="InterPro" id="IPR002641">
    <property type="entry name" value="PNPLA_dom"/>
</dbReference>
<evidence type="ECO:0000256" key="2">
    <source>
        <dbReference type="ARBA" id="ARBA00023098"/>
    </source>
</evidence>
<feature type="non-terminal residue" evidence="5">
    <location>
        <position position="352"/>
    </location>
</feature>
<dbReference type="EMBL" id="CABFNP030001292">
    <property type="protein sequence ID" value="CAI6097686.1"/>
    <property type="molecule type" value="Genomic_DNA"/>
</dbReference>